<sequence length="255" mass="26641">MYRLWRYDVDGTENCQSTEKNTCLLDIGPKFVKFDNPNIQTVPVTHITIAHKALKADQELLEKMEIPVWYKILILNNFLGHPGLLGPPGFPGNYPPVDFNFINHCRVCPSGEPGPIGPPGLTGLPGDPGIHGQAGTPGQNGNPGQQGETGLPGEPGFPGHPGRPGENGLSSGTIPRGEPGPKGLTGRPGFPGPRGKLGGFGRPGEYGRPGPVGKPGFTGVSGIDGASGHTGLNGSPGKDGQYCRCPRRETTGVYS</sequence>
<evidence type="ECO:0000313" key="3">
    <source>
        <dbReference type="Proteomes" id="UP000887540"/>
    </source>
</evidence>
<keyword evidence="3" id="KW-1185">Reference proteome</keyword>
<dbReference type="Proteomes" id="UP000887540">
    <property type="component" value="Unplaced"/>
</dbReference>
<dbReference type="PANTHER" id="PTHR24637">
    <property type="entry name" value="COLLAGEN"/>
    <property type="match status" value="1"/>
</dbReference>
<organism evidence="3 4">
    <name type="scientific">Acrobeloides nanus</name>
    <dbReference type="NCBI Taxonomy" id="290746"/>
    <lineage>
        <taxon>Eukaryota</taxon>
        <taxon>Metazoa</taxon>
        <taxon>Ecdysozoa</taxon>
        <taxon>Nematoda</taxon>
        <taxon>Chromadorea</taxon>
        <taxon>Rhabditida</taxon>
        <taxon>Tylenchina</taxon>
        <taxon>Cephalobomorpha</taxon>
        <taxon>Cephaloboidea</taxon>
        <taxon>Cephalobidae</taxon>
        <taxon>Acrobeloides</taxon>
    </lineage>
</organism>
<evidence type="ECO:0000313" key="4">
    <source>
        <dbReference type="WBParaSite" id="ACRNAN_scaffold6863.g8939.t1"/>
    </source>
</evidence>
<feature type="compositionally biased region" description="Basic and acidic residues" evidence="2">
    <location>
        <begin position="246"/>
        <end position="255"/>
    </location>
</feature>
<feature type="region of interest" description="Disordered" evidence="2">
    <location>
        <begin position="116"/>
        <end position="255"/>
    </location>
</feature>
<dbReference type="Pfam" id="PF01391">
    <property type="entry name" value="Collagen"/>
    <property type="match status" value="1"/>
</dbReference>
<dbReference type="AlphaFoldDB" id="A0A914EBJ3"/>
<protein>
    <submittedName>
        <fullName evidence="4">Collagen triple helix repeat protein</fullName>
    </submittedName>
</protein>
<keyword evidence="1" id="KW-0677">Repeat</keyword>
<dbReference type="InterPro" id="IPR008160">
    <property type="entry name" value="Collagen"/>
</dbReference>
<accession>A0A914EBJ3</accession>
<feature type="compositionally biased region" description="Low complexity" evidence="2">
    <location>
        <begin position="116"/>
        <end position="149"/>
    </location>
</feature>
<reference evidence="4" key="1">
    <citation type="submission" date="2022-11" db="UniProtKB">
        <authorList>
            <consortium name="WormBaseParasite"/>
        </authorList>
    </citation>
    <scope>IDENTIFICATION</scope>
</reference>
<evidence type="ECO:0000256" key="1">
    <source>
        <dbReference type="ARBA" id="ARBA00022737"/>
    </source>
</evidence>
<evidence type="ECO:0000256" key="2">
    <source>
        <dbReference type="SAM" id="MobiDB-lite"/>
    </source>
</evidence>
<proteinExistence type="predicted"/>
<name>A0A914EBJ3_9BILA</name>
<dbReference type="PANTHER" id="PTHR24637:SF421">
    <property type="entry name" value="CUTICLE COLLAGEN DPY-2"/>
    <property type="match status" value="1"/>
</dbReference>
<feature type="compositionally biased region" description="Gly residues" evidence="2">
    <location>
        <begin position="195"/>
        <end position="204"/>
    </location>
</feature>
<dbReference type="WBParaSite" id="ACRNAN_scaffold6863.g8939.t1">
    <property type="protein sequence ID" value="ACRNAN_scaffold6863.g8939.t1"/>
    <property type="gene ID" value="ACRNAN_scaffold6863.g8939"/>
</dbReference>